<dbReference type="InterPro" id="IPR007235">
    <property type="entry name" value="Glyco_trans_28_C"/>
</dbReference>
<dbReference type="PANTHER" id="PTHR21015">
    <property type="entry name" value="UDP-N-ACETYLGLUCOSAMINE--N-ACETYLMURAMYL-(PENTAPEPTIDE) PYROPHOSPHORYL-UNDECAPRENOL N-ACETYLGLUCOSAMINE TRANSFERASE 1"/>
    <property type="match status" value="1"/>
</dbReference>
<dbReference type="OrthoDB" id="9809594at2"/>
<gene>
    <name evidence="2" type="ORF">AERYTH_15500</name>
</gene>
<dbReference type="GO" id="GO:0016758">
    <property type="term" value="F:hexosyltransferase activity"/>
    <property type="evidence" value="ECO:0007669"/>
    <property type="project" value="InterPro"/>
</dbReference>
<dbReference type="SUPFAM" id="SSF53756">
    <property type="entry name" value="UDP-Glycosyltransferase/glycogen phosphorylase"/>
    <property type="match status" value="1"/>
</dbReference>
<dbReference type="PANTHER" id="PTHR21015:SF22">
    <property type="entry name" value="GLYCOSYLTRANSFERASE"/>
    <property type="match status" value="1"/>
</dbReference>
<dbReference type="Gene3D" id="3.40.50.2000">
    <property type="entry name" value="Glycogen Phosphorylase B"/>
    <property type="match status" value="1"/>
</dbReference>
<accession>A0A0U4DD36</accession>
<dbReference type="EMBL" id="CP011502">
    <property type="protein sequence ID" value="ALX06002.1"/>
    <property type="molecule type" value="Genomic_DNA"/>
</dbReference>
<evidence type="ECO:0000313" key="2">
    <source>
        <dbReference type="EMBL" id="ALX06002.1"/>
    </source>
</evidence>
<dbReference type="Pfam" id="PF04101">
    <property type="entry name" value="Glyco_tran_28_C"/>
    <property type="match status" value="1"/>
</dbReference>
<protein>
    <recommendedName>
        <fullName evidence="1">Glycosyl transferase family 28 C-terminal domain-containing protein</fullName>
    </recommendedName>
</protein>
<keyword evidence="3" id="KW-1185">Reference proteome</keyword>
<organism evidence="2 3">
    <name type="scientific">Aeromicrobium erythreum</name>
    <dbReference type="NCBI Taxonomy" id="2041"/>
    <lineage>
        <taxon>Bacteria</taxon>
        <taxon>Bacillati</taxon>
        <taxon>Actinomycetota</taxon>
        <taxon>Actinomycetes</taxon>
        <taxon>Propionibacteriales</taxon>
        <taxon>Nocardioidaceae</taxon>
        <taxon>Aeromicrobium</taxon>
    </lineage>
</organism>
<proteinExistence type="predicted"/>
<evidence type="ECO:0000313" key="3">
    <source>
        <dbReference type="Proteomes" id="UP000067689"/>
    </source>
</evidence>
<reference evidence="2 3" key="1">
    <citation type="journal article" date="1991" name="Int. J. Syst. Bacteriol.">
        <title>Description of the erythromycin-producing bacterium Arthrobacter sp. strain NRRL B-3381 as Aeromicrobium erythreum gen. nov., sp. nov.</title>
        <authorList>
            <person name="Miller E.S."/>
            <person name="Woese C.R."/>
            <person name="Brenner S."/>
        </authorList>
    </citation>
    <scope>NUCLEOTIDE SEQUENCE [LARGE SCALE GENOMIC DNA]</scope>
    <source>
        <strain evidence="2 3">AR18</strain>
    </source>
</reference>
<feature type="domain" description="Glycosyl transferase family 28 C-terminal" evidence="1">
    <location>
        <begin position="234"/>
        <end position="281"/>
    </location>
</feature>
<dbReference type="AlphaFoldDB" id="A0A0U4DD36"/>
<dbReference type="PATRIC" id="fig|2041.4.peg.3237"/>
<dbReference type="Proteomes" id="UP000067689">
    <property type="component" value="Chromosome"/>
</dbReference>
<evidence type="ECO:0000259" key="1">
    <source>
        <dbReference type="Pfam" id="PF04101"/>
    </source>
</evidence>
<name>A0A0U4DD36_9ACTN</name>
<sequence length="340" mass="36740">MIGYYVHHHGHGHVMRATTLLPHLGGHEVTGFSTLPAPRGWPQLWIGLDPDADDDPFELPPDPTAGGVFHWVPRGHDGLRSRMATISRWIDLTDPDVVVVDTSVEVAALCRLHGVPVVQMLQPGVRTDRPHQLALDLADRIVAPWPADVAGVVEGVAPDDPRLVHVGAFSRFDDRPEPHAVAPPATRQVTVLSGTGGPGIDDASLERARRNTPGWTWTVLGGHAGSWLDDPWPALLRADVVVTHAGQNALAEVAAARRPAVVVPQERPHDEQRTTAAALRADGRLPVVVAEAPADDDWAALLEQAVRRDGRDWEVWNDGKGAARAAEIVLEVAHARTDSR</sequence>
<dbReference type="STRING" id="2041.AERYTH_15500"/>
<dbReference type="RefSeq" id="WP_083516492.1">
    <property type="nucleotide sequence ID" value="NZ_CP011502.1"/>
</dbReference>
<dbReference type="KEGG" id="aer:AERYTH_15500"/>